<dbReference type="InterPro" id="IPR055893">
    <property type="entry name" value="DUF7470"/>
</dbReference>
<dbReference type="Proteomes" id="UP000830434">
    <property type="component" value="Chromosome"/>
</dbReference>
<proteinExistence type="predicted"/>
<evidence type="ECO:0000256" key="1">
    <source>
        <dbReference type="SAM" id="Phobius"/>
    </source>
</evidence>
<evidence type="ECO:0000313" key="3">
    <source>
        <dbReference type="Proteomes" id="UP000830434"/>
    </source>
</evidence>
<keyword evidence="3" id="KW-1185">Reference proteome</keyword>
<reference evidence="2" key="1">
    <citation type="submission" date="2022-04" db="EMBL/GenBank/DDBJ databases">
        <title>Diverse halophilic archaea isolated from saline environments.</title>
        <authorList>
            <person name="Cui H.-L."/>
        </authorList>
    </citation>
    <scope>NUCLEOTIDE SEQUENCE</scope>
    <source>
        <strain evidence="2">XZYJT40</strain>
    </source>
</reference>
<dbReference type="AlphaFoldDB" id="A0A8U0IK19"/>
<accession>A0A8U0IK19</accession>
<dbReference type="KEGG" id="haxz:M0R88_05085"/>
<feature type="transmembrane region" description="Helical" evidence="1">
    <location>
        <begin position="6"/>
        <end position="25"/>
    </location>
</feature>
<dbReference type="GeneID" id="72189206"/>
<gene>
    <name evidence="2" type="ORF">M0R88_05085</name>
</gene>
<dbReference type="EMBL" id="CP096658">
    <property type="protein sequence ID" value="UPW01480.1"/>
    <property type="molecule type" value="Genomic_DNA"/>
</dbReference>
<dbReference type="Pfam" id="PF24282">
    <property type="entry name" value="DUF7470"/>
    <property type="match status" value="1"/>
</dbReference>
<protein>
    <submittedName>
        <fullName evidence="2">Uncharacterized protein</fullName>
    </submittedName>
</protein>
<feature type="transmembrane region" description="Helical" evidence="1">
    <location>
        <begin position="32"/>
        <end position="54"/>
    </location>
</feature>
<keyword evidence="1" id="KW-0472">Membrane</keyword>
<evidence type="ECO:0000313" key="2">
    <source>
        <dbReference type="EMBL" id="UPW01480.1"/>
    </source>
</evidence>
<name>A0A8U0IK19_9EURY</name>
<keyword evidence="1" id="KW-1133">Transmembrane helix</keyword>
<keyword evidence="1" id="KW-0812">Transmembrane</keyword>
<sequence length="71" mass="6783">MLDKLGAKGIVGVLLLLGGIAVIALQNLIIAAGIGLVVLGFVLTAWGLVSGLMASFGLGGMMGGGGGGGFQ</sequence>
<dbReference type="RefSeq" id="WP_248655881.1">
    <property type="nucleotide sequence ID" value="NZ_CP096658.1"/>
</dbReference>
<organism evidence="2 3">
    <name type="scientific">Halorussus gelatinilyticus</name>
    <dbReference type="NCBI Taxonomy" id="2937524"/>
    <lineage>
        <taxon>Archaea</taxon>
        <taxon>Methanobacteriati</taxon>
        <taxon>Methanobacteriota</taxon>
        <taxon>Stenosarchaea group</taxon>
        <taxon>Halobacteria</taxon>
        <taxon>Halobacteriales</taxon>
        <taxon>Haladaptataceae</taxon>
        <taxon>Halorussus</taxon>
    </lineage>
</organism>